<accession>A0ABT9P4M6</accession>
<sequence>MPVRVLTKKKLLVSSSYGFFTGITRQTKDGKVLMTLHAGQRIFEEEHGWTVTHTRYVWDTKRSGWRQISTRDVHITSERRANELVGWHVKGLPNF</sequence>
<dbReference type="EMBL" id="JAUSQZ010000001">
    <property type="protein sequence ID" value="MDP9827644.1"/>
    <property type="molecule type" value="Genomic_DNA"/>
</dbReference>
<organism evidence="1 2">
    <name type="scientific">Kineosporia succinea</name>
    <dbReference type="NCBI Taxonomy" id="84632"/>
    <lineage>
        <taxon>Bacteria</taxon>
        <taxon>Bacillati</taxon>
        <taxon>Actinomycetota</taxon>
        <taxon>Actinomycetes</taxon>
        <taxon>Kineosporiales</taxon>
        <taxon>Kineosporiaceae</taxon>
        <taxon>Kineosporia</taxon>
    </lineage>
</organism>
<name>A0ABT9P4M6_9ACTN</name>
<protein>
    <submittedName>
        <fullName evidence="1">Uncharacterized protein</fullName>
    </submittedName>
</protein>
<evidence type="ECO:0000313" key="1">
    <source>
        <dbReference type="EMBL" id="MDP9827644.1"/>
    </source>
</evidence>
<comment type="caution">
    <text evidence="1">The sequence shown here is derived from an EMBL/GenBank/DDBJ whole genome shotgun (WGS) entry which is preliminary data.</text>
</comment>
<gene>
    <name evidence="1" type="ORF">J2S57_003393</name>
</gene>
<dbReference type="RefSeq" id="WP_307243968.1">
    <property type="nucleotide sequence ID" value="NZ_JAUSQZ010000001.1"/>
</dbReference>
<reference evidence="1 2" key="1">
    <citation type="submission" date="2023-07" db="EMBL/GenBank/DDBJ databases">
        <title>Sequencing the genomes of 1000 actinobacteria strains.</title>
        <authorList>
            <person name="Klenk H.-P."/>
        </authorList>
    </citation>
    <scope>NUCLEOTIDE SEQUENCE [LARGE SCALE GENOMIC DNA]</scope>
    <source>
        <strain evidence="1 2">DSM 44388</strain>
    </source>
</reference>
<keyword evidence="2" id="KW-1185">Reference proteome</keyword>
<dbReference type="Proteomes" id="UP001235712">
    <property type="component" value="Unassembled WGS sequence"/>
</dbReference>
<proteinExistence type="predicted"/>
<evidence type="ECO:0000313" key="2">
    <source>
        <dbReference type="Proteomes" id="UP001235712"/>
    </source>
</evidence>